<dbReference type="InterPro" id="IPR007219">
    <property type="entry name" value="XnlR_reg_dom"/>
</dbReference>
<keyword evidence="3" id="KW-0862">Zinc</keyword>
<dbReference type="InterPro" id="IPR036864">
    <property type="entry name" value="Zn2-C6_fun-type_DNA-bd_sf"/>
</dbReference>
<evidence type="ECO:0000256" key="4">
    <source>
        <dbReference type="ARBA" id="ARBA00023015"/>
    </source>
</evidence>
<feature type="compositionally biased region" description="Polar residues" evidence="8">
    <location>
        <begin position="147"/>
        <end position="170"/>
    </location>
</feature>
<dbReference type="SMART" id="SM00066">
    <property type="entry name" value="GAL4"/>
    <property type="match status" value="1"/>
</dbReference>
<dbReference type="OrthoDB" id="2154091at2759"/>
<dbReference type="EMBL" id="NPIC01000012">
    <property type="protein sequence ID" value="RDL31452.1"/>
    <property type="molecule type" value="Genomic_DNA"/>
</dbReference>
<dbReference type="GeneID" id="43602510"/>
<evidence type="ECO:0000256" key="6">
    <source>
        <dbReference type="ARBA" id="ARBA00023163"/>
    </source>
</evidence>
<comment type="caution">
    <text evidence="10">The sequence shown here is derived from an EMBL/GenBank/DDBJ whole genome shotgun (WGS) entry which is preliminary data.</text>
</comment>
<evidence type="ECO:0000256" key="1">
    <source>
        <dbReference type="ARBA" id="ARBA00004123"/>
    </source>
</evidence>
<protein>
    <submittedName>
        <fullName evidence="10">Zn2 DNA-binding protein</fullName>
    </submittedName>
</protein>
<feature type="domain" description="Zn(2)-C6 fungal-type" evidence="9">
    <location>
        <begin position="65"/>
        <end position="97"/>
    </location>
</feature>
<dbReference type="PANTHER" id="PTHR31313:SF81">
    <property type="entry name" value="TY1 ENHANCER ACTIVATOR"/>
    <property type="match status" value="1"/>
</dbReference>
<organism evidence="10 11">
    <name type="scientific">Venustampulla echinocandica</name>
    <dbReference type="NCBI Taxonomy" id="2656787"/>
    <lineage>
        <taxon>Eukaryota</taxon>
        <taxon>Fungi</taxon>
        <taxon>Dikarya</taxon>
        <taxon>Ascomycota</taxon>
        <taxon>Pezizomycotina</taxon>
        <taxon>Leotiomycetes</taxon>
        <taxon>Helotiales</taxon>
        <taxon>Pleuroascaceae</taxon>
        <taxon>Venustampulla</taxon>
    </lineage>
</organism>
<dbReference type="Pfam" id="PF04082">
    <property type="entry name" value="Fungal_trans"/>
    <property type="match status" value="1"/>
</dbReference>
<dbReference type="GO" id="GO:0000981">
    <property type="term" value="F:DNA-binding transcription factor activity, RNA polymerase II-specific"/>
    <property type="evidence" value="ECO:0007669"/>
    <property type="project" value="InterPro"/>
</dbReference>
<dbReference type="InterPro" id="IPR051615">
    <property type="entry name" value="Transcr_Regulatory_Elem"/>
</dbReference>
<keyword evidence="2" id="KW-0479">Metal-binding</keyword>
<name>A0A370TBM5_9HELO</name>
<dbReference type="GO" id="GO:0008270">
    <property type="term" value="F:zinc ion binding"/>
    <property type="evidence" value="ECO:0007669"/>
    <property type="project" value="InterPro"/>
</dbReference>
<dbReference type="CDD" id="cd12148">
    <property type="entry name" value="fungal_TF_MHR"/>
    <property type="match status" value="1"/>
</dbReference>
<evidence type="ECO:0000256" key="5">
    <source>
        <dbReference type="ARBA" id="ARBA00023125"/>
    </source>
</evidence>
<reference evidence="10 11" key="1">
    <citation type="journal article" date="2018" name="IMA Fungus">
        <title>IMA Genome-F 9: Draft genome sequence of Annulohypoxylon stygium, Aspergillus mulundensis, Berkeleyomyces basicola (syn. Thielaviopsis basicola), Ceratocystis smalleyi, two Cercospora beticola strains, Coleophoma cylindrospora, Fusarium fracticaudum, Phialophora cf. hyalina, and Morchella septimelata.</title>
        <authorList>
            <person name="Wingfield B.D."/>
            <person name="Bills G.F."/>
            <person name="Dong Y."/>
            <person name="Huang W."/>
            <person name="Nel W.J."/>
            <person name="Swalarsk-Parry B.S."/>
            <person name="Vaghefi N."/>
            <person name="Wilken P.M."/>
            <person name="An Z."/>
            <person name="de Beer Z.W."/>
            <person name="De Vos L."/>
            <person name="Chen L."/>
            <person name="Duong T.A."/>
            <person name="Gao Y."/>
            <person name="Hammerbacher A."/>
            <person name="Kikkert J.R."/>
            <person name="Li Y."/>
            <person name="Li H."/>
            <person name="Li K."/>
            <person name="Li Q."/>
            <person name="Liu X."/>
            <person name="Ma X."/>
            <person name="Naidoo K."/>
            <person name="Pethybridge S.J."/>
            <person name="Sun J."/>
            <person name="Steenkamp E.T."/>
            <person name="van der Nest M.A."/>
            <person name="van Wyk S."/>
            <person name="Wingfield M.J."/>
            <person name="Xiong C."/>
            <person name="Yue Q."/>
            <person name="Zhang X."/>
        </authorList>
    </citation>
    <scope>NUCLEOTIDE SEQUENCE [LARGE SCALE GENOMIC DNA]</scope>
    <source>
        <strain evidence="10 11">BP 5553</strain>
    </source>
</reference>
<comment type="subcellular location">
    <subcellularLocation>
        <location evidence="1">Nucleus</location>
    </subcellularLocation>
</comment>
<evidence type="ECO:0000256" key="8">
    <source>
        <dbReference type="SAM" id="MobiDB-lite"/>
    </source>
</evidence>
<dbReference type="InterPro" id="IPR001138">
    <property type="entry name" value="Zn2Cys6_DnaBD"/>
</dbReference>
<keyword evidence="6" id="KW-0804">Transcription</keyword>
<dbReference type="SMART" id="SM00906">
    <property type="entry name" value="Fungal_trans"/>
    <property type="match status" value="1"/>
</dbReference>
<feature type="compositionally biased region" description="Polar residues" evidence="8">
    <location>
        <begin position="729"/>
        <end position="738"/>
    </location>
</feature>
<keyword evidence="5 10" id="KW-0238">DNA-binding</keyword>
<dbReference type="GO" id="GO:0006351">
    <property type="term" value="P:DNA-templated transcription"/>
    <property type="evidence" value="ECO:0007669"/>
    <property type="project" value="InterPro"/>
</dbReference>
<dbReference type="RefSeq" id="XP_031865583.1">
    <property type="nucleotide sequence ID" value="XM_032018284.1"/>
</dbReference>
<evidence type="ECO:0000256" key="3">
    <source>
        <dbReference type="ARBA" id="ARBA00022833"/>
    </source>
</evidence>
<feature type="region of interest" description="Disordered" evidence="8">
    <location>
        <begin position="709"/>
        <end position="741"/>
    </location>
</feature>
<keyword evidence="7" id="KW-0539">Nucleus</keyword>
<dbReference type="STRING" id="2656787.A0A370TBM5"/>
<keyword evidence="11" id="KW-1185">Reference proteome</keyword>
<dbReference type="GO" id="GO:0003677">
    <property type="term" value="F:DNA binding"/>
    <property type="evidence" value="ECO:0007669"/>
    <property type="project" value="UniProtKB-KW"/>
</dbReference>
<dbReference type="CDD" id="cd00067">
    <property type="entry name" value="GAL4"/>
    <property type="match status" value="1"/>
</dbReference>
<accession>A0A370TBM5</accession>
<feature type="compositionally biased region" description="Polar residues" evidence="8">
    <location>
        <begin position="182"/>
        <end position="191"/>
    </location>
</feature>
<evidence type="ECO:0000259" key="9">
    <source>
        <dbReference type="PROSITE" id="PS50048"/>
    </source>
</evidence>
<dbReference type="SUPFAM" id="SSF57701">
    <property type="entry name" value="Zn2/Cys6 DNA-binding domain"/>
    <property type="match status" value="1"/>
</dbReference>
<evidence type="ECO:0000313" key="10">
    <source>
        <dbReference type="EMBL" id="RDL31452.1"/>
    </source>
</evidence>
<dbReference type="Gene3D" id="4.10.240.10">
    <property type="entry name" value="Zn(2)-C6 fungal-type DNA-binding domain"/>
    <property type="match status" value="1"/>
</dbReference>
<dbReference type="PANTHER" id="PTHR31313">
    <property type="entry name" value="TY1 ENHANCER ACTIVATOR"/>
    <property type="match status" value="1"/>
</dbReference>
<evidence type="ECO:0000313" key="11">
    <source>
        <dbReference type="Proteomes" id="UP000254866"/>
    </source>
</evidence>
<proteinExistence type="predicted"/>
<dbReference type="PROSITE" id="PS00463">
    <property type="entry name" value="ZN2_CY6_FUNGAL_1"/>
    <property type="match status" value="1"/>
</dbReference>
<evidence type="ECO:0000256" key="7">
    <source>
        <dbReference type="ARBA" id="ARBA00023242"/>
    </source>
</evidence>
<dbReference type="Proteomes" id="UP000254866">
    <property type="component" value="Unassembled WGS sequence"/>
</dbReference>
<evidence type="ECO:0000256" key="2">
    <source>
        <dbReference type="ARBA" id="ARBA00022723"/>
    </source>
</evidence>
<feature type="region of interest" description="Disordered" evidence="8">
    <location>
        <begin position="131"/>
        <end position="197"/>
    </location>
</feature>
<sequence length="866" mass="97242">MKRPADNHDDATASSTVVATSINSLVQDGMQPQILPNFNSSFIASSNSNANPSKPATQRHRASIACASCRERRIRCVVPAGGQECTQCKRSKTKCIIRNDDERRRPISKGYVSSLTDRIALLETMLKEAGREIPPANYPPKTRAEATASQNDSSSVPDQQYGHQNTTPRSTSDESMDGDNGCNKNENNIPNSILKVHPPPQIQASKKEGLVHMLLSTRGHLSFDQLSGRLRFFGPASNFHIYADSNPPPESRGTPEQLQRTQRAISSLSSETHDYLMDLFWEYYNSVLHIVHKEAFMEDMQNNNSKYYSSFLHICILAMGYRYADLRRGDMKMITLGNRECTLQREAKYMLDMELERPGGIPSVQAFLLLGDLECGVGRDNTGWMYAGIANRLCFDLGLHLLCKNGGLSEDDIHIRQMTLFACVVYDKYWALFLGRPTAIKSSDLEMYRLSKQFSCLSTCKPAGVQKSLETQIYEELLDLMELAGKIAEMRDSGPQDGRDTNKVNSAYLEVMDLDRQLQIWYRKLPDNLAWKPENIQTAPSSFFLLHQQYHCSLILLHRPWAKYENPTPSNSDDGNDDDTSINIQDNHSFMSRSICTRRAILVSRIFWHHRQRFDTRRIFITGIQHAGTAATALVAALAFIPNRSNRKINLQYLQCLASSLQDMSGAYQPAASMSSILQSVMLELQSANKTPPPDFRHLKQEDTIISARKGSNGNETKEERISKKRQFSKPSSISRSTRLGLAPKMTTTPEFVYTPATTPPSNMSVNTSGLPALHNHLVEEEDRCDGYAMLTPHSEGAVWPNINSDVNTLDYPMTYPETDMSRTQVGWVSGEGFDPIAPHNMDVGIRTGKTLEGPRGGQELDFFNF</sequence>
<keyword evidence="4" id="KW-0805">Transcription regulation</keyword>
<gene>
    <name evidence="10" type="ORF">BP5553_09661</name>
</gene>
<dbReference type="PROSITE" id="PS50048">
    <property type="entry name" value="ZN2_CY6_FUNGAL_2"/>
    <property type="match status" value="1"/>
</dbReference>
<dbReference type="AlphaFoldDB" id="A0A370TBM5"/>
<dbReference type="GO" id="GO:0005634">
    <property type="term" value="C:nucleus"/>
    <property type="evidence" value="ECO:0007669"/>
    <property type="project" value="UniProtKB-SubCell"/>
</dbReference>